<dbReference type="EMBL" id="JAWXRC010000017">
    <property type="protein sequence ID" value="MDX6030266.1"/>
    <property type="molecule type" value="Genomic_DNA"/>
</dbReference>
<feature type="binding site" evidence="12">
    <location>
        <position position="152"/>
    </location>
    <ligand>
        <name>CoA</name>
        <dbReference type="ChEBI" id="CHEBI:57287"/>
    </ligand>
</feature>
<gene>
    <name evidence="16" type="primary">entD</name>
    <name evidence="16" type="ORF">SIL20_01885</name>
</gene>
<dbReference type="Gene3D" id="3.90.470.20">
    <property type="entry name" value="4'-phosphopantetheinyl transferase domain"/>
    <property type="match status" value="1"/>
</dbReference>
<dbReference type="GO" id="GO:0016874">
    <property type="term" value="F:ligase activity"/>
    <property type="evidence" value="ECO:0007669"/>
    <property type="project" value="UniProtKB-KW"/>
</dbReference>
<evidence type="ECO:0000259" key="14">
    <source>
        <dbReference type="Pfam" id="PF01648"/>
    </source>
</evidence>
<comment type="catalytic activity">
    <reaction evidence="11">
        <text>apo-[peptidyl-carrier protein] + CoA = holo-[peptidyl-carrier protein] + adenosine 3',5'-bisphosphate + H(+)</text>
        <dbReference type="Rhea" id="RHEA:46228"/>
        <dbReference type="Rhea" id="RHEA-COMP:11479"/>
        <dbReference type="Rhea" id="RHEA-COMP:11480"/>
        <dbReference type="ChEBI" id="CHEBI:15378"/>
        <dbReference type="ChEBI" id="CHEBI:29999"/>
        <dbReference type="ChEBI" id="CHEBI:57287"/>
        <dbReference type="ChEBI" id="CHEBI:58343"/>
        <dbReference type="ChEBI" id="CHEBI:64479"/>
    </reaction>
</comment>
<reference evidence="16" key="1">
    <citation type="submission" date="2023-11" db="EMBL/GenBank/DDBJ databases">
        <title>Scandinavium wanjuensis sp. nov., isolated from lettuce South Korea.</title>
        <authorList>
            <person name="Park J."/>
            <person name="Park S."/>
            <person name="Oh K.K."/>
            <person name="Cho G.S."/>
            <person name="Franz C.M.A.P."/>
        </authorList>
    </citation>
    <scope>NUCLEOTIDE SEQUENCE</scope>
    <source>
        <strain evidence="16">V105_12</strain>
    </source>
</reference>
<feature type="binding site" evidence="12">
    <location>
        <position position="107"/>
    </location>
    <ligand>
        <name>CoA</name>
        <dbReference type="ChEBI" id="CHEBI:57287"/>
    </ligand>
</feature>
<keyword evidence="13" id="KW-0479">Metal-binding</keyword>
<feature type="binding site" evidence="12">
    <location>
        <position position="156"/>
    </location>
    <ligand>
        <name>CoA</name>
        <dbReference type="ChEBI" id="CHEBI:57287"/>
    </ligand>
</feature>
<dbReference type="PRINTS" id="PR01399">
    <property type="entry name" value="ENTSNTHTASED"/>
</dbReference>
<protein>
    <recommendedName>
        <fullName evidence="5">Enterobactin synthase component D</fullName>
    </recommendedName>
    <alternativeName>
        <fullName evidence="8">4'-phosphopantetheinyl transferase EntD</fullName>
    </alternativeName>
    <alternativeName>
        <fullName evidence="9">Enterochelin synthase D</fullName>
    </alternativeName>
</protein>
<organism evidence="16 17">
    <name type="scientific">Scandinavium lactucae</name>
    <dbReference type="NCBI Taxonomy" id="3095028"/>
    <lineage>
        <taxon>Bacteria</taxon>
        <taxon>Pseudomonadati</taxon>
        <taxon>Pseudomonadota</taxon>
        <taxon>Gammaproteobacteria</taxon>
        <taxon>Enterobacterales</taxon>
        <taxon>Enterobacteriaceae</taxon>
        <taxon>Scandinavium</taxon>
    </lineage>
</organism>
<evidence type="ECO:0000256" key="3">
    <source>
        <dbReference type="ARBA" id="ARBA00008342"/>
    </source>
</evidence>
<evidence type="ECO:0000256" key="7">
    <source>
        <dbReference type="ARBA" id="ARBA00023191"/>
    </source>
</evidence>
<comment type="cofactor">
    <cofactor evidence="13">
        <name>Mg(2+)</name>
        <dbReference type="ChEBI" id="CHEBI:18420"/>
    </cofactor>
</comment>
<evidence type="ECO:0000256" key="9">
    <source>
        <dbReference type="ARBA" id="ARBA00031996"/>
    </source>
</evidence>
<comment type="function">
    <text evidence="1">Involved in the biosynthesis of the siderophore enterobactin (enterochelin), which is a macrocyclic trimeric lactone of N-(2,3-dihydroxybenzoyl)-serine. The serine trilactone serves as a scaffolding for the three catechol functionalities that provide hexadentate coordination for the tightly ligated iron(2+) atoms. Plays an essential role in the assembly of the enterobactin by catalyzing the transfer of the 4'-phosphopantetheine (Ppant) moiety from coenzyme A to the apo-domains of both EntB (ArCP domain) and EntF (PCP domain) to yield their holo-forms which make them competent for the activation of 2,3-dihydroxybenzoate (DHB) and L-serine, respectively.</text>
</comment>
<evidence type="ECO:0000256" key="13">
    <source>
        <dbReference type="PIRSR" id="PIRSR603542-2"/>
    </source>
</evidence>
<dbReference type="PANTHER" id="PTHR38096">
    <property type="entry name" value="ENTEROBACTIN SYNTHASE COMPONENT D"/>
    <property type="match status" value="1"/>
</dbReference>
<comment type="similarity">
    <text evidence="3">Belongs to the P-Pant transferase superfamily. EntD family.</text>
</comment>
<comment type="catalytic activity">
    <reaction evidence="10">
        <text>apo-[aryl-carrier protein] + CoA = holo-[aryl-carrier protein] + adenosine 3',5'-bisphosphate + H(+)</text>
        <dbReference type="Rhea" id="RHEA:48404"/>
        <dbReference type="Rhea" id="RHEA-COMP:15903"/>
        <dbReference type="Rhea" id="RHEA-COMP:17557"/>
        <dbReference type="ChEBI" id="CHEBI:15378"/>
        <dbReference type="ChEBI" id="CHEBI:29999"/>
        <dbReference type="ChEBI" id="CHEBI:57287"/>
        <dbReference type="ChEBI" id="CHEBI:58343"/>
        <dbReference type="ChEBI" id="CHEBI:64479"/>
    </reaction>
</comment>
<feature type="domain" description="4'-phosphopantetheinyl transferase" evidence="14">
    <location>
        <begin position="103"/>
        <end position="193"/>
    </location>
</feature>
<dbReference type="GO" id="GO:0008897">
    <property type="term" value="F:holo-[acyl-carrier-protein] synthase activity"/>
    <property type="evidence" value="ECO:0007669"/>
    <property type="project" value="InterPro"/>
</dbReference>
<keyword evidence="7" id="KW-0259">Enterobactin biosynthesis</keyword>
<evidence type="ECO:0000256" key="8">
    <source>
        <dbReference type="ARBA" id="ARBA00029894"/>
    </source>
</evidence>
<accession>A0AAJ2VRQ9</accession>
<keyword evidence="16" id="KW-0436">Ligase</keyword>
<feature type="binding site" evidence="12">
    <location>
        <position position="54"/>
    </location>
    <ligand>
        <name>CoA</name>
        <dbReference type="ChEBI" id="CHEBI:57287"/>
    </ligand>
</feature>
<dbReference type="NCBIfam" id="NF007604">
    <property type="entry name" value="PRK10251.1"/>
    <property type="match status" value="1"/>
</dbReference>
<dbReference type="InterPro" id="IPR041354">
    <property type="entry name" value="4PPT_N"/>
</dbReference>
<evidence type="ECO:0000256" key="2">
    <source>
        <dbReference type="ARBA" id="ARBA00004993"/>
    </source>
</evidence>
<evidence type="ECO:0000313" key="16">
    <source>
        <dbReference type="EMBL" id="MDX6030266.1"/>
    </source>
</evidence>
<evidence type="ECO:0000313" key="17">
    <source>
        <dbReference type="Proteomes" id="UP001282336"/>
    </source>
</evidence>
<evidence type="ECO:0000259" key="15">
    <source>
        <dbReference type="Pfam" id="PF17837"/>
    </source>
</evidence>
<evidence type="ECO:0000256" key="6">
    <source>
        <dbReference type="ARBA" id="ARBA00022679"/>
    </source>
</evidence>
<dbReference type="GO" id="GO:0000287">
    <property type="term" value="F:magnesium ion binding"/>
    <property type="evidence" value="ECO:0007669"/>
    <property type="project" value="InterPro"/>
</dbReference>
<dbReference type="Proteomes" id="UP001282336">
    <property type="component" value="Unassembled WGS sequence"/>
</dbReference>
<dbReference type="PANTHER" id="PTHR38096:SF1">
    <property type="entry name" value="ENTEROBACTIN SYNTHASE COMPONENT D"/>
    <property type="match status" value="1"/>
</dbReference>
<dbReference type="Pfam" id="PF17837">
    <property type="entry name" value="4PPT_N"/>
    <property type="match status" value="1"/>
</dbReference>
<dbReference type="GO" id="GO:0009239">
    <property type="term" value="P:enterobactin biosynthetic process"/>
    <property type="evidence" value="ECO:0007669"/>
    <property type="project" value="UniProtKB-KW"/>
</dbReference>
<feature type="binding site" evidence="13">
    <location>
        <position position="107"/>
    </location>
    <ligand>
        <name>Mg(2+)</name>
        <dbReference type="ChEBI" id="CHEBI:18420"/>
    </ligand>
</feature>
<evidence type="ECO:0000256" key="4">
    <source>
        <dbReference type="ARBA" id="ARBA00011503"/>
    </source>
</evidence>
<dbReference type="InterPro" id="IPR003542">
    <property type="entry name" value="Enbac_synth_compD-like"/>
</dbReference>
<feature type="domain" description="4'-phosphopantetheinyl transferase N-terminal" evidence="15">
    <location>
        <begin position="37"/>
        <end position="98"/>
    </location>
</feature>
<dbReference type="GO" id="GO:0005886">
    <property type="term" value="C:plasma membrane"/>
    <property type="evidence" value="ECO:0007669"/>
    <property type="project" value="TreeGrafter"/>
</dbReference>
<dbReference type="SUPFAM" id="SSF56214">
    <property type="entry name" value="4'-phosphopantetheinyl transferase"/>
    <property type="match status" value="1"/>
</dbReference>
<evidence type="ECO:0000256" key="1">
    <source>
        <dbReference type="ARBA" id="ARBA00003937"/>
    </source>
</evidence>
<comment type="caution">
    <text evidence="16">The sequence shown here is derived from an EMBL/GenBank/DDBJ whole genome shotgun (WGS) entry which is preliminary data.</text>
</comment>
<comment type="pathway">
    <text evidence="2">Siderophore biosynthesis; enterobactin biosynthesis.</text>
</comment>
<dbReference type="InterPro" id="IPR037143">
    <property type="entry name" value="4-PPantetheinyl_Trfase_dom_sf"/>
</dbReference>
<keyword evidence="13" id="KW-0460">Magnesium</keyword>
<evidence type="ECO:0000256" key="12">
    <source>
        <dbReference type="PIRSR" id="PIRSR603542-1"/>
    </source>
</evidence>
<evidence type="ECO:0000256" key="5">
    <source>
        <dbReference type="ARBA" id="ARBA00019087"/>
    </source>
</evidence>
<keyword evidence="6" id="KW-0808">Transferase</keyword>
<dbReference type="RefSeq" id="WP_319626880.1">
    <property type="nucleotide sequence ID" value="NZ_JAWXRB010000001.1"/>
</dbReference>
<dbReference type="AlphaFoldDB" id="A0AAJ2VRQ9"/>
<dbReference type="GO" id="GO:0009366">
    <property type="term" value="C:enterobactin synthetase complex"/>
    <property type="evidence" value="ECO:0007669"/>
    <property type="project" value="InterPro"/>
</dbReference>
<comment type="subunit">
    <text evidence="4">EntB, EntD, EntE, and EntF form a multienzyme complex called enterobactin synthase.</text>
</comment>
<feature type="binding site" evidence="12">
    <location>
        <position position="46"/>
    </location>
    <ligand>
        <name>CoA</name>
        <dbReference type="ChEBI" id="CHEBI:57287"/>
    </ligand>
</feature>
<sequence>MNTQHSTFSLGGLTLHRIDFDPATFTDADLLWLPHHAKLQPAGNKRKAEHLAGRLAAFYALRQYGLRHIADIGDRRQPIWPPEIYGSISHSGTTALAVGAKHPVGVDLDAIFTPVMANEVVGSIVTPEERCMLEASGLPFELALTLAFSAKESLYKAYSFATSELPGFNSAQVIALNAGQITLRLTEAFSPGLAGEMCQIHWRQDHRQVITLLSKTLQSA</sequence>
<evidence type="ECO:0000256" key="11">
    <source>
        <dbReference type="ARBA" id="ARBA00049191"/>
    </source>
</evidence>
<proteinExistence type="inferred from homology"/>
<dbReference type="InterPro" id="IPR008278">
    <property type="entry name" value="4-PPantetheinyl_Trfase_dom"/>
</dbReference>
<name>A0AAJ2VRQ9_9ENTR</name>
<dbReference type="Pfam" id="PF01648">
    <property type="entry name" value="ACPS"/>
    <property type="match status" value="1"/>
</dbReference>
<evidence type="ECO:0000256" key="10">
    <source>
        <dbReference type="ARBA" id="ARBA00049176"/>
    </source>
</evidence>
<feature type="binding site" evidence="12">
    <location>
        <begin position="89"/>
        <end position="90"/>
    </location>
    <ligand>
        <name>CoA</name>
        <dbReference type="ChEBI" id="CHEBI:57287"/>
    </ligand>
</feature>